<dbReference type="STRING" id="655355.SAMN05216283_106155"/>
<dbReference type="Pfam" id="PF01569">
    <property type="entry name" value="PAP2"/>
    <property type="match status" value="1"/>
</dbReference>
<dbReference type="SMART" id="SM00014">
    <property type="entry name" value="acidPPc"/>
    <property type="match status" value="1"/>
</dbReference>
<evidence type="ECO:0000259" key="2">
    <source>
        <dbReference type="SMART" id="SM00014"/>
    </source>
</evidence>
<dbReference type="Proteomes" id="UP000198964">
    <property type="component" value="Unassembled WGS sequence"/>
</dbReference>
<keyword evidence="4" id="KW-1185">Reference proteome</keyword>
<accession>A0A1I2IT29</accession>
<organism evidence="3 4">
    <name type="scientific">Sunxiuqinia elliptica</name>
    <dbReference type="NCBI Taxonomy" id="655355"/>
    <lineage>
        <taxon>Bacteria</taxon>
        <taxon>Pseudomonadati</taxon>
        <taxon>Bacteroidota</taxon>
        <taxon>Bacteroidia</taxon>
        <taxon>Marinilabiliales</taxon>
        <taxon>Prolixibacteraceae</taxon>
        <taxon>Sunxiuqinia</taxon>
    </lineage>
</organism>
<dbReference type="Gene3D" id="1.20.144.10">
    <property type="entry name" value="Phosphatidic acid phosphatase type 2/haloperoxidase"/>
    <property type="match status" value="1"/>
</dbReference>
<dbReference type="RefSeq" id="WP_093920286.1">
    <property type="nucleotide sequence ID" value="NZ_FONW01000006.1"/>
</dbReference>
<reference evidence="3 4" key="1">
    <citation type="submission" date="2016-10" db="EMBL/GenBank/DDBJ databases">
        <authorList>
            <person name="de Groot N.N."/>
        </authorList>
    </citation>
    <scope>NUCLEOTIDE SEQUENCE [LARGE SCALE GENOMIC DNA]</scope>
    <source>
        <strain evidence="3 4">CGMCC 1.9156</strain>
    </source>
</reference>
<proteinExistence type="predicted"/>
<dbReference type="InterPro" id="IPR036938">
    <property type="entry name" value="PAP2/HPO_sf"/>
</dbReference>
<sequence>MKKNKFLLLFALFLPSVLIAQVDTLQLNRTFAKKCWSDTKKLVTTPVRWDSRDWGTFGVVTASTAALMLVDEPVHDAFLSWNEQWGDGGEQFTSNFLEPWGAKYSLAVVGGLMGYGLLAGDLKSQSTALMAGESFVLASLLVRIPKMVLGRARPDSGEDVSPFRFDGPFEGTSMPSGHTTAVFAVASVIANQYADRPVIPILSYGIATAAGISRLYDGRHWLSDVVAGAAMGIAVGNMVSGKQAKHKRLAVLPWATGKRVGVSLAYNL</sequence>
<keyword evidence="1" id="KW-0732">Signal</keyword>
<protein>
    <submittedName>
        <fullName evidence="3">PAP2 superfamily protein</fullName>
    </submittedName>
</protein>
<evidence type="ECO:0000313" key="4">
    <source>
        <dbReference type="Proteomes" id="UP000198964"/>
    </source>
</evidence>
<gene>
    <name evidence="3" type="ORF">SAMN05216283_106155</name>
</gene>
<feature type="chain" id="PRO_5011756047" evidence="1">
    <location>
        <begin position="21"/>
        <end position="268"/>
    </location>
</feature>
<evidence type="ECO:0000256" key="1">
    <source>
        <dbReference type="SAM" id="SignalP"/>
    </source>
</evidence>
<dbReference type="PANTHER" id="PTHR14969">
    <property type="entry name" value="SPHINGOSINE-1-PHOSPHATE PHOSPHOHYDROLASE"/>
    <property type="match status" value="1"/>
</dbReference>
<dbReference type="SUPFAM" id="SSF48317">
    <property type="entry name" value="Acid phosphatase/Vanadium-dependent haloperoxidase"/>
    <property type="match status" value="1"/>
</dbReference>
<evidence type="ECO:0000313" key="3">
    <source>
        <dbReference type="EMBL" id="SFF43946.1"/>
    </source>
</evidence>
<name>A0A1I2IT29_9BACT</name>
<feature type="domain" description="Phosphatidic acid phosphatase type 2/haloperoxidase" evidence="2">
    <location>
        <begin position="128"/>
        <end position="240"/>
    </location>
</feature>
<dbReference type="PANTHER" id="PTHR14969:SF13">
    <property type="entry name" value="AT30094P"/>
    <property type="match status" value="1"/>
</dbReference>
<dbReference type="InterPro" id="IPR000326">
    <property type="entry name" value="PAP2/HPO"/>
</dbReference>
<feature type="signal peptide" evidence="1">
    <location>
        <begin position="1"/>
        <end position="20"/>
    </location>
</feature>
<dbReference type="EMBL" id="FONW01000006">
    <property type="protein sequence ID" value="SFF43946.1"/>
    <property type="molecule type" value="Genomic_DNA"/>
</dbReference>
<dbReference type="AlphaFoldDB" id="A0A1I2IT29"/>